<feature type="domain" description="N-acetyltransferase" evidence="3">
    <location>
        <begin position="3"/>
        <end position="156"/>
    </location>
</feature>
<dbReference type="PROSITE" id="PS51186">
    <property type="entry name" value="GNAT"/>
    <property type="match status" value="1"/>
</dbReference>
<dbReference type="PANTHER" id="PTHR43877">
    <property type="entry name" value="AMINOALKYLPHOSPHONATE N-ACETYLTRANSFERASE-RELATED-RELATED"/>
    <property type="match status" value="1"/>
</dbReference>
<dbReference type="AlphaFoldDB" id="A0A1P8WK16"/>
<keyword evidence="2 4" id="KW-0012">Acyltransferase</keyword>
<accession>A0A1P8WK16</accession>
<organism evidence="4 5">
    <name type="scientific">Fuerstiella marisgermanici</name>
    <dbReference type="NCBI Taxonomy" id="1891926"/>
    <lineage>
        <taxon>Bacteria</taxon>
        <taxon>Pseudomonadati</taxon>
        <taxon>Planctomycetota</taxon>
        <taxon>Planctomycetia</taxon>
        <taxon>Planctomycetales</taxon>
        <taxon>Planctomycetaceae</taxon>
        <taxon>Fuerstiella</taxon>
    </lineage>
</organism>
<dbReference type="PANTHER" id="PTHR43877:SF2">
    <property type="entry name" value="AMINOALKYLPHOSPHONATE N-ACETYLTRANSFERASE-RELATED"/>
    <property type="match status" value="1"/>
</dbReference>
<evidence type="ECO:0000313" key="4">
    <source>
        <dbReference type="EMBL" id="APZ94393.1"/>
    </source>
</evidence>
<evidence type="ECO:0000256" key="2">
    <source>
        <dbReference type="ARBA" id="ARBA00023315"/>
    </source>
</evidence>
<dbReference type="GO" id="GO:0016747">
    <property type="term" value="F:acyltransferase activity, transferring groups other than amino-acyl groups"/>
    <property type="evidence" value="ECO:0007669"/>
    <property type="project" value="InterPro"/>
</dbReference>
<reference evidence="4 5" key="1">
    <citation type="journal article" date="2016" name="Front. Microbiol.">
        <title>Fuerstia marisgermanicae gen. nov., sp. nov., an Unusual Member of the Phylum Planctomycetes from the German Wadden Sea.</title>
        <authorList>
            <person name="Kohn T."/>
            <person name="Heuer A."/>
            <person name="Jogler M."/>
            <person name="Vollmers J."/>
            <person name="Boedeker C."/>
            <person name="Bunk B."/>
            <person name="Rast P."/>
            <person name="Borchert D."/>
            <person name="Glockner I."/>
            <person name="Freese H.M."/>
            <person name="Klenk H.P."/>
            <person name="Overmann J."/>
            <person name="Kaster A.K."/>
            <person name="Rohde M."/>
            <person name="Wiegand S."/>
            <person name="Jogler C."/>
        </authorList>
    </citation>
    <scope>NUCLEOTIDE SEQUENCE [LARGE SCALE GENOMIC DNA]</scope>
    <source>
        <strain evidence="4 5">NH11</strain>
    </source>
</reference>
<dbReference type="KEGG" id="fmr:Fuma_04025"/>
<evidence type="ECO:0000256" key="1">
    <source>
        <dbReference type="ARBA" id="ARBA00022679"/>
    </source>
</evidence>
<dbReference type="EMBL" id="CP017641">
    <property type="protein sequence ID" value="APZ94393.1"/>
    <property type="molecule type" value="Genomic_DNA"/>
</dbReference>
<name>A0A1P8WK16_9PLAN</name>
<sequence length="164" mass="17855">MEVTIRKAVAKDAVSIWEIRNASIRAQCAGYYSDKDVAIWTDGVPTERFVQSVVDKWHVAVVARAIVGTGVIDCLTGHIDGVFVSPDLMGHGIGTAMMRHLQEIAARCGLENLSLDSTLNAAAFYRKCGFTGERISQYHSPRGISLACIPMVKRVDSAGYSETH</sequence>
<dbReference type="CDD" id="cd04301">
    <property type="entry name" value="NAT_SF"/>
    <property type="match status" value="1"/>
</dbReference>
<dbReference type="RefSeq" id="WP_077025703.1">
    <property type="nucleotide sequence ID" value="NZ_CP017641.1"/>
</dbReference>
<dbReference type="InterPro" id="IPR016181">
    <property type="entry name" value="Acyl_CoA_acyltransferase"/>
</dbReference>
<keyword evidence="5" id="KW-1185">Reference proteome</keyword>
<dbReference type="Proteomes" id="UP000187735">
    <property type="component" value="Chromosome"/>
</dbReference>
<dbReference type="Pfam" id="PF13508">
    <property type="entry name" value="Acetyltransf_7"/>
    <property type="match status" value="1"/>
</dbReference>
<evidence type="ECO:0000259" key="3">
    <source>
        <dbReference type="PROSITE" id="PS51186"/>
    </source>
</evidence>
<evidence type="ECO:0000313" key="5">
    <source>
        <dbReference type="Proteomes" id="UP000187735"/>
    </source>
</evidence>
<gene>
    <name evidence="4" type="ORF">Fuma_04025</name>
</gene>
<protein>
    <submittedName>
        <fullName evidence="4">Putative acyltransferase</fullName>
    </submittedName>
</protein>
<dbReference type="InterPro" id="IPR050832">
    <property type="entry name" value="Bact_Acetyltransf"/>
</dbReference>
<dbReference type="InterPro" id="IPR000182">
    <property type="entry name" value="GNAT_dom"/>
</dbReference>
<keyword evidence="1 4" id="KW-0808">Transferase</keyword>
<dbReference type="Gene3D" id="3.40.630.30">
    <property type="match status" value="1"/>
</dbReference>
<dbReference type="SUPFAM" id="SSF55729">
    <property type="entry name" value="Acyl-CoA N-acyltransferases (Nat)"/>
    <property type="match status" value="1"/>
</dbReference>
<dbReference type="STRING" id="1891926.Fuma_04025"/>
<proteinExistence type="predicted"/>